<name>A0A1A9GH93_9ACTN</name>
<dbReference type="SUPFAM" id="SSF54427">
    <property type="entry name" value="NTF2-like"/>
    <property type="match status" value="1"/>
</dbReference>
<organism evidence="2 3">
    <name type="scientific">Nocardioides dokdonensis FR1436</name>
    <dbReference type="NCBI Taxonomy" id="1300347"/>
    <lineage>
        <taxon>Bacteria</taxon>
        <taxon>Bacillati</taxon>
        <taxon>Actinomycetota</taxon>
        <taxon>Actinomycetes</taxon>
        <taxon>Propionibacteriales</taxon>
        <taxon>Nocardioidaceae</taxon>
        <taxon>Nocardioides</taxon>
    </lineage>
</organism>
<dbReference type="STRING" id="1300347.I601_0994"/>
<feature type="domain" description="SnoaL-like" evidence="1">
    <location>
        <begin position="46"/>
        <end position="153"/>
    </location>
</feature>
<dbReference type="KEGG" id="ndk:I601_0994"/>
<dbReference type="EMBL" id="CP015079">
    <property type="protein sequence ID" value="ANH37436.1"/>
    <property type="molecule type" value="Genomic_DNA"/>
</dbReference>
<evidence type="ECO:0000313" key="3">
    <source>
        <dbReference type="Proteomes" id="UP000077868"/>
    </source>
</evidence>
<dbReference type="Pfam" id="PF12680">
    <property type="entry name" value="SnoaL_2"/>
    <property type="match status" value="1"/>
</dbReference>
<protein>
    <submittedName>
        <fullName evidence="2">SnoaL-like domain protein</fullName>
    </submittedName>
</protein>
<dbReference type="InterPro" id="IPR032710">
    <property type="entry name" value="NTF2-like_dom_sf"/>
</dbReference>
<dbReference type="InterPro" id="IPR037401">
    <property type="entry name" value="SnoaL-like"/>
</dbReference>
<reference evidence="2 3" key="1">
    <citation type="submission" date="2016-03" db="EMBL/GenBank/DDBJ databases">
        <title>Complete genome sequence of a soil Actinobacterium, Nocardioides dokdonensis FR1436.</title>
        <authorList>
            <person name="Kwon S.-K."/>
            <person name="Kim K."/>
            <person name="Kim J.F."/>
        </authorList>
    </citation>
    <scope>NUCLEOTIDE SEQUENCE [LARGE SCALE GENOMIC DNA]</scope>
    <source>
        <strain evidence="2 3">FR1436</strain>
    </source>
</reference>
<proteinExistence type="predicted"/>
<evidence type="ECO:0000259" key="1">
    <source>
        <dbReference type="Pfam" id="PF12680"/>
    </source>
</evidence>
<evidence type="ECO:0000313" key="2">
    <source>
        <dbReference type="EMBL" id="ANH37436.1"/>
    </source>
</evidence>
<dbReference type="Gene3D" id="3.10.450.50">
    <property type="match status" value="1"/>
</dbReference>
<dbReference type="PATRIC" id="fig|1300347.3.peg.991"/>
<keyword evidence="3" id="KW-1185">Reference proteome</keyword>
<gene>
    <name evidence="2" type="ORF">I601_0994</name>
</gene>
<dbReference type="Proteomes" id="UP000077868">
    <property type="component" value="Chromosome"/>
</dbReference>
<sequence>MFQFGPTMPVMTSIQPSATQPSAISSSAVEWHAALDEHPARLASMRSYSAVAKGDLDEWLTVYAPDALLEDPVGPSMFDEEGTGHRGHEGIAAFWRLAIEPIDSFRFVIRDSFANGSTCANVGTIHTAFADGGSTYTDLVMVYTVDAEGLVTSMRAFWEPERTMATYAAGS</sequence>
<accession>A0A1A9GH93</accession>
<dbReference type="AlphaFoldDB" id="A0A1A9GH93"/>